<dbReference type="InterPro" id="IPR006447">
    <property type="entry name" value="Myb_dom_plants"/>
</dbReference>
<dbReference type="PROSITE" id="PS50090">
    <property type="entry name" value="MYB_LIKE"/>
    <property type="match status" value="1"/>
</dbReference>
<evidence type="ECO:0000259" key="6">
    <source>
        <dbReference type="PROSITE" id="PS51294"/>
    </source>
</evidence>
<dbReference type="PROSITE" id="PS51293">
    <property type="entry name" value="SANT"/>
    <property type="match status" value="1"/>
</dbReference>
<dbReference type="CDD" id="cd00167">
    <property type="entry name" value="SANT"/>
    <property type="match status" value="1"/>
</dbReference>
<dbReference type="AlphaFoldDB" id="A0ABD3Q6J1"/>
<dbReference type="Gene3D" id="1.10.10.60">
    <property type="entry name" value="Homeodomain-like"/>
    <property type="match status" value="1"/>
</dbReference>
<proteinExistence type="predicted"/>
<feature type="domain" description="HTH myb-type" evidence="6">
    <location>
        <begin position="37"/>
        <end position="88"/>
    </location>
</feature>
<reference evidence="7 8" key="1">
    <citation type="submission" date="2024-10" db="EMBL/GenBank/DDBJ databases">
        <title>Updated reference genomes for cyclostephanoid diatoms.</title>
        <authorList>
            <person name="Roberts W.R."/>
            <person name="Alverson A.J."/>
        </authorList>
    </citation>
    <scope>NUCLEOTIDE SEQUENCE [LARGE SCALE GENOMIC DNA]</scope>
    <source>
        <strain evidence="7 8">AJA276-08</strain>
    </source>
</reference>
<evidence type="ECO:0000256" key="2">
    <source>
        <dbReference type="ARBA" id="ARBA00023163"/>
    </source>
</evidence>
<dbReference type="InterPro" id="IPR001005">
    <property type="entry name" value="SANT/Myb"/>
</dbReference>
<dbReference type="InterPro" id="IPR017930">
    <property type="entry name" value="Myb_dom"/>
</dbReference>
<keyword evidence="8" id="KW-1185">Reference proteome</keyword>
<feature type="domain" description="Myb-like" evidence="4">
    <location>
        <begin position="31"/>
        <end position="82"/>
    </location>
</feature>
<dbReference type="Proteomes" id="UP001530315">
    <property type="component" value="Unassembled WGS sequence"/>
</dbReference>
<evidence type="ECO:0000256" key="1">
    <source>
        <dbReference type="ARBA" id="ARBA00023015"/>
    </source>
</evidence>
<evidence type="ECO:0000256" key="3">
    <source>
        <dbReference type="ARBA" id="ARBA00023242"/>
    </source>
</evidence>
<evidence type="ECO:0000259" key="4">
    <source>
        <dbReference type="PROSITE" id="PS50090"/>
    </source>
</evidence>
<dbReference type="EMBL" id="JALLAZ020000423">
    <property type="protein sequence ID" value="KAL3795479.1"/>
    <property type="molecule type" value="Genomic_DNA"/>
</dbReference>
<dbReference type="NCBIfam" id="TIGR01557">
    <property type="entry name" value="myb_SHAQKYF"/>
    <property type="match status" value="1"/>
</dbReference>
<dbReference type="InterPro" id="IPR009057">
    <property type="entry name" value="Homeodomain-like_sf"/>
</dbReference>
<keyword evidence="1" id="KW-0805">Transcription regulation</keyword>
<accession>A0ABD3Q6J1</accession>
<protein>
    <submittedName>
        <fullName evidence="7">Uncharacterized protein</fullName>
    </submittedName>
</protein>
<sequence length="129" mass="15186">METDRYHTTRVKLPIVAIPKPTTWALFSFETEEMASGTWSTHEHELFEKACVHHGWGRWKDIALDVPSRSRSQVKSHAQKFQMLQPKQKEILDMLHKERSRKKQVKDEMKEFALALLNLKHPPNTLEIL</sequence>
<gene>
    <name evidence="7" type="ORF">ACHAW5_007226</name>
</gene>
<name>A0ABD3Q6J1_9STRA</name>
<dbReference type="PROSITE" id="PS51294">
    <property type="entry name" value="HTH_MYB"/>
    <property type="match status" value="1"/>
</dbReference>
<evidence type="ECO:0000313" key="8">
    <source>
        <dbReference type="Proteomes" id="UP001530315"/>
    </source>
</evidence>
<keyword evidence="3" id="KW-0539">Nucleus</keyword>
<evidence type="ECO:0000313" key="7">
    <source>
        <dbReference type="EMBL" id="KAL3795479.1"/>
    </source>
</evidence>
<comment type="caution">
    <text evidence="7">The sequence shown here is derived from an EMBL/GenBank/DDBJ whole genome shotgun (WGS) entry which is preliminary data.</text>
</comment>
<dbReference type="Pfam" id="PF00249">
    <property type="entry name" value="Myb_DNA-binding"/>
    <property type="match status" value="1"/>
</dbReference>
<evidence type="ECO:0000259" key="5">
    <source>
        <dbReference type="PROSITE" id="PS51293"/>
    </source>
</evidence>
<dbReference type="SUPFAM" id="SSF46689">
    <property type="entry name" value="Homeodomain-like"/>
    <property type="match status" value="1"/>
</dbReference>
<dbReference type="InterPro" id="IPR017884">
    <property type="entry name" value="SANT_dom"/>
</dbReference>
<feature type="domain" description="SANT" evidence="5">
    <location>
        <begin position="34"/>
        <end position="86"/>
    </location>
</feature>
<organism evidence="7 8">
    <name type="scientific">Stephanodiscus triporus</name>
    <dbReference type="NCBI Taxonomy" id="2934178"/>
    <lineage>
        <taxon>Eukaryota</taxon>
        <taxon>Sar</taxon>
        <taxon>Stramenopiles</taxon>
        <taxon>Ochrophyta</taxon>
        <taxon>Bacillariophyta</taxon>
        <taxon>Coscinodiscophyceae</taxon>
        <taxon>Thalassiosirophycidae</taxon>
        <taxon>Stephanodiscales</taxon>
        <taxon>Stephanodiscaceae</taxon>
        <taxon>Stephanodiscus</taxon>
    </lineage>
</organism>
<keyword evidence="2" id="KW-0804">Transcription</keyword>
<dbReference type="SMART" id="SM00717">
    <property type="entry name" value="SANT"/>
    <property type="match status" value="1"/>
</dbReference>